<reference evidence="1" key="1">
    <citation type="journal article" date="2020" name="Nature">
        <title>Giant virus diversity and host interactions through global metagenomics.</title>
        <authorList>
            <person name="Schulz F."/>
            <person name="Roux S."/>
            <person name="Paez-Espino D."/>
            <person name="Jungbluth S."/>
            <person name="Walsh D.A."/>
            <person name="Denef V.J."/>
            <person name="McMahon K.D."/>
            <person name="Konstantinidis K.T."/>
            <person name="Eloe-Fadrosh E.A."/>
            <person name="Kyrpides N.C."/>
            <person name="Woyke T."/>
        </authorList>
    </citation>
    <scope>NUCLEOTIDE SEQUENCE</scope>
    <source>
        <strain evidence="1">GVMAG-M-3300023179-63</strain>
    </source>
</reference>
<evidence type="ECO:0000313" key="1">
    <source>
        <dbReference type="EMBL" id="QHT75116.1"/>
    </source>
</evidence>
<dbReference type="AlphaFoldDB" id="A0A6C0H4F0"/>
<proteinExistence type="predicted"/>
<name>A0A6C0H4F0_9ZZZZ</name>
<accession>A0A6C0H4F0</accession>
<protein>
    <submittedName>
        <fullName evidence="1">Uncharacterized protein</fullName>
    </submittedName>
</protein>
<dbReference type="EMBL" id="MN739863">
    <property type="protein sequence ID" value="QHT75116.1"/>
    <property type="molecule type" value="Genomic_DNA"/>
</dbReference>
<organism evidence="1">
    <name type="scientific">viral metagenome</name>
    <dbReference type="NCBI Taxonomy" id="1070528"/>
    <lineage>
        <taxon>unclassified sequences</taxon>
        <taxon>metagenomes</taxon>
        <taxon>organismal metagenomes</taxon>
    </lineage>
</organism>
<sequence length="422" mass="48503">MNNINLDINTYNITELKNLFKLQKNYTLENIYNAKESIAHSIEKSNISESKKTELFIFLDNIKNKLITNLEMATNNSNIKQYNGNHYILNNNESKLGNYKQTNKSTLKKLYTIDSIFRHNYELTDNQSHNYTIQLPETVSRAISMSIGSIEIPLTYHNISSYYNNNVFNIEILDASNTPTQNSPLLIELSPGLYEAASLSIGRNVGFNIENEINNKIQDASFIDISNYLSFVIEPRSGYSCFKYDNSTNKLGSYKIKINFNINNPNTNTNTNTNTSNCYSNELHQKLGWQLGFRNNSIIIDSSNLYAISAGICHINYPRYIYIAIDDFQSSSQNNFAIASDSIVAPNILARVNILSLLEEKTKFKQGAYAGDFYYYQKHIREYFGPTSINKLKIQLLDEYGRQFSLNNMDWSFVMTFECLYN</sequence>